<dbReference type="InterPro" id="IPR007140">
    <property type="entry name" value="DUF350"/>
</dbReference>
<accession>A0ABW1IJ96</accession>
<dbReference type="Pfam" id="PF03994">
    <property type="entry name" value="DUF350"/>
    <property type="match status" value="1"/>
</dbReference>
<reference evidence="9" key="1">
    <citation type="journal article" date="2019" name="Int. J. Syst. Evol. Microbiol.">
        <title>The Global Catalogue of Microorganisms (GCM) 10K type strain sequencing project: providing services to taxonomists for standard genome sequencing and annotation.</title>
        <authorList>
            <consortium name="The Broad Institute Genomics Platform"/>
            <consortium name="The Broad Institute Genome Sequencing Center for Infectious Disease"/>
            <person name="Wu L."/>
            <person name="Ma J."/>
        </authorList>
    </citation>
    <scope>NUCLEOTIDE SEQUENCE [LARGE SCALE GENOMIC DNA]</scope>
    <source>
        <strain evidence="9">CCM 8749</strain>
    </source>
</reference>
<evidence type="ECO:0000256" key="2">
    <source>
        <dbReference type="ARBA" id="ARBA00005779"/>
    </source>
</evidence>
<dbReference type="EMBL" id="JBHSQV010000006">
    <property type="protein sequence ID" value="MFC5985103.1"/>
    <property type="molecule type" value="Genomic_DNA"/>
</dbReference>
<name>A0ABW1IJ96_9BACL</name>
<feature type="transmembrane region" description="Helical" evidence="7">
    <location>
        <begin position="49"/>
        <end position="70"/>
    </location>
</feature>
<feature type="transmembrane region" description="Helical" evidence="7">
    <location>
        <begin position="116"/>
        <end position="138"/>
    </location>
</feature>
<protein>
    <submittedName>
        <fullName evidence="8">DUF350 domain-containing protein</fullName>
    </submittedName>
</protein>
<feature type="transmembrane region" description="Helical" evidence="7">
    <location>
        <begin position="82"/>
        <end position="104"/>
    </location>
</feature>
<evidence type="ECO:0000256" key="1">
    <source>
        <dbReference type="ARBA" id="ARBA00004651"/>
    </source>
</evidence>
<keyword evidence="5 7" id="KW-1133">Transmembrane helix</keyword>
<dbReference type="Proteomes" id="UP001596250">
    <property type="component" value="Unassembled WGS sequence"/>
</dbReference>
<comment type="similarity">
    <text evidence="2">Belongs to the UPF0719 family.</text>
</comment>
<keyword evidence="9" id="KW-1185">Reference proteome</keyword>
<comment type="caution">
    <text evidence="8">The sequence shown here is derived from an EMBL/GenBank/DDBJ whole genome shotgun (WGS) entry which is preliminary data.</text>
</comment>
<evidence type="ECO:0000313" key="9">
    <source>
        <dbReference type="Proteomes" id="UP001596250"/>
    </source>
</evidence>
<gene>
    <name evidence="8" type="ORF">ACFPXP_01175</name>
</gene>
<evidence type="ECO:0000256" key="5">
    <source>
        <dbReference type="ARBA" id="ARBA00022989"/>
    </source>
</evidence>
<keyword evidence="4 7" id="KW-0812">Transmembrane</keyword>
<proteinExistence type="inferred from homology"/>
<comment type="subcellular location">
    <subcellularLocation>
        <location evidence="1">Cell membrane</location>
        <topology evidence="1">Multi-pass membrane protein</topology>
    </subcellularLocation>
</comment>
<evidence type="ECO:0000256" key="7">
    <source>
        <dbReference type="SAM" id="Phobius"/>
    </source>
</evidence>
<keyword evidence="6 7" id="KW-0472">Membrane</keyword>
<evidence type="ECO:0000256" key="6">
    <source>
        <dbReference type="ARBA" id="ARBA00023136"/>
    </source>
</evidence>
<sequence>MSLDPNWISNSISANVLTHFLLAVISLVVCLFLFECVTRYSNWQQIKNGNVAVAMATGGKIFGIANVFRFSIEANDTLWESAIWGGTGFLLLLISYFIFEFLTFQMNIDRELERGNAAVGLISLSISVGLSYVIGASIG</sequence>
<evidence type="ECO:0000313" key="8">
    <source>
        <dbReference type="EMBL" id="MFC5985103.1"/>
    </source>
</evidence>
<dbReference type="RefSeq" id="WP_379891615.1">
    <property type="nucleotide sequence ID" value="NZ_CBCSCT010000036.1"/>
</dbReference>
<dbReference type="PANTHER" id="PTHR40043:SF1">
    <property type="entry name" value="UPF0719 INNER MEMBRANE PROTEIN YJFL"/>
    <property type="match status" value="1"/>
</dbReference>
<evidence type="ECO:0000256" key="3">
    <source>
        <dbReference type="ARBA" id="ARBA00022475"/>
    </source>
</evidence>
<evidence type="ECO:0000256" key="4">
    <source>
        <dbReference type="ARBA" id="ARBA00022692"/>
    </source>
</evidence>
<dbReference type="PANTHER" id="PTHR40043">
    <property type="entry name" value="UPF0719 INNER MEMBRANE PROTEIN YJFL"/>
    <property type="match status" value="1"/>
</dbReference>
<keyword evidence="3" id="KW-1003">Cell membrane</keyword>
<feature type="transmembrane region" description="Helical" evidence="7">
    <location>
        <begin position="12"/>
        <end position="37"/>
    </location>
</feature>
<organism evidence="8 9">
    <name type="scientific">Marinicrinis lubricantis</name>
    <dbReference type="NCBI Taxonomy" id="2086470"/>
    <lineage>
        <taxon>Bacteria</taxon>
        <taxon>Bacillati</taxon>
        <taxon>Bacillota</taxon>
        <taxon>Bacilli</taxon>
        <taxon>Bacillales</taxon>
        <taxon>Paenibacillaceae</taxon>
    </lineage>
</organism>